<dbReference type="GO" id="GO:0043190">
    <property type="term" value="C:ATP-binding cassette (ABC) transporter complex"/>
    <property type="evidence" value="ECO:0007669"/>
    <property type="project" value="InterPro"/>
</dbReference>
<dbReference type="SUPFAM" id="SSF53850">
    <property type="entry name" value="Periplasmic binding protein-like II"/>
    <property type="match status" value="1"/>
</dbReference>
<feature type="chain" id="PRO_5017067418" evidence="3">
    <location>
        <begin position="28"/>
        <end position="587"/>
    </location>
</feature>
<dbReference type="Gene3D" id="3.40.190.10">
    <property type="entry name" value="Periplasmic binding protein-like II"/>
    <property type="match status" value="1"/>
</dbReference>
<dbReference type="InterPro" id="IPR000914">
    <property type="entry name" value="SBP_5_dom"/>
</dbReference>
<reference evidence="5 6" key="1">
    <citation type="submission" date="2018-07" db="EMBL/GenBank/DDBJ databases">
        <title>Genomic Encyclopedia of Type Strains, Phase III (KMG-III): the genomes of soil and plant-associated and newly described type strains.</title>
        <authorList>
            <person name="Whitman W."/>
        </authorList>
    </citation>
    <scope>NUCLEOTIDE SEQUENCE [LARGE SCALE GENOMIC DNA]</scope>
    <source>
        <strain evidence="5 6">CECT 8525</strain>
    </source>
</reference>
<dbReference type="AlphaFoldDB" id="A0A368Z2X1"/>
<protein>
    <submittedName>
        <fullName evidence="5">Peptide/nickel transport system substrate-binding protein</fullName>
    </submittedName>
</protein>
<dbReference type="CDD" id="cd08509">
    <property type="entry name" value="PBP2_TmCBP_oligosaccharides_like"/>
    <property type="match status" value="1"/>
</dbReference>
<name>A0A368Z2X1_9RHOB</name>
<dbReference type="GO" id="GO:0030288">
    <property type="term" value="C:outer membrane-bounded periplasmic space"/>
    <property type="evidence" value="ECO:0007669"/>
    <property type="project" value="UniProtKB-ARBA"/>
</dbReference>
<feature type="domain" description="Solute-binding protein family 5" evidence="4">
    <location>
        <begin position="86"/>
        <end position="479"/>
    </location>
</feature>
<gene>
    <name evidence="5" type="ORF">DFP89_104182</name>
</gene>
<proteinExistence type="inferred from homology"/>
<feature type="signal peptide" evidence="3">
    <location>
        <begin position="1"/>
        <end position="27"/>
    </location>
</feature>
<dbReference type="Gene3D" id="3.90.76.10">
    <property type="entry name" value="Dipeptide-binding Protein, Domain 1"/>
    <property type="match status" value="1"/>
</dbReference>
<dbReference type="GO" id="GO:0015833">
    <property type="term" value="P:peptide transport"/>
    <property type="evidence" value="ECO:0007669"/>
    <property type="project" value="TreeGrafter"/>
</dbReference>
<dbReference type="GO" id="GO:1904680">
    <property type="term" value="F:peptide transmembrane transporter activity"/>
    <property type="evidence" value="ECO:0007669"/>
    <property type="project" value="TreeGrafter"/>
</dbReference>
<sequence length="587" mass="64848">MADRRNPVLRALLAGTFILGLTGAAIAQTPGNVAREKTLVVAHQTEAPNYRNVGMANPYSINNEDIRGSILNMFEPLFYYNSNKDEIIPWLAESFDFNGDFTQATVKLRDGVTWSDGQPFTAKDVAFTYEMLRENGGGAKDLVQAGNVAAAVARTEAIDPLTVVFTLKAPDPRFALSFLMNYYDIGYQIVPEHIWSGVENKAEFSNFDLAQGWPVTTGPWKLVRFTDSQIFMDRRDDYWGAAAGFTDLPAMERILTVPGGTRDRMAQMIGSGQVDITADLQLTSVMKELAARPDVTTFSGKEAPYGSIDWWPTSLYFNHLNPKWGDARLRHAVNYFIDRDQLIEVVYGGASEKLFGPFPAFGALKPYTDVTRTLAEANGIGVFDPAKGDALMQEAGFTKNASGMWEKDGTVLAAQIETIPQLDPVAPVVAEQLRRAGIDAQFRSSPESRAVMRDGRADLMIFGHRGSISDPYATLAMYTCANALPEGQPTMFMARWCNEEYDAAVAKVAALPPGDPGLADGVSAAMEIWMREAVEVPLTEWYHRVPLNTAYWGNWPSLENPYMQPAFWYTSGQFGYVLHQLEPAAAQ</sequence>
<organism evidence="5 6">
    <name type="scientific">Paracoccus lutimaris</name>
    <dbReference type="NCBI Taxonomy" id="1490030"/>
    <lineage>
        <taxon>Bacteria</taxon>
        <taxon>Pseudomonadati</taxon>
        <taxon>Pseudomonadota</taxon>
        <taxon>Alphaproteobacteria</taxon>
        <taxon>Rhodobacterales</taxon>
        <taxon>Paracoccaceae</taxon>
        <taxon>Paracoccus</taxon>
    </lineage>
</organism>
<dbReference type="InterPro" id="IPR039424">
    <property type="entry name" value="SBP_5"/>
</dbReference>
<comment type="caution">
    <text evidence="5">The sequence shown here is derived from an EMBL/GenBank/DDBJ whole genome shotgun (WGS) entry which is preliminary data.</text>
</comment>
<keyword evidence="3" id="KW-0732">Signal</keyword>
<dbReference type="PANTHER" id="PTHR30290:SF16">
    <property type="entry name" value="OLIGOPEPTIDE ABC TRANSPORTER, PERIPLASMIC OLIGOPEPTIDE-BINDING PROTEIN"/>
    <property type="match status" value="1"/>
</dbReference>
<dbReference type="InterPro" id="IPR030678">
    <property type="entry name" value="Peptide/Ni-bd"/>
</dbReference>
<comment type="similarity">
    <text evidence="2">Belongs to the bacterial solute-binding protein 5 family.</text>
</comment>
<dbReference type="PIRSF" id="PIRSF002741">
    <property type="entry name" value="MppA"/>
    <property type="match status" value="1"/>
</dbReference>
<evidence type="ECO:0000256" key="1">
    <source>
        <dbReference type="ARBA" id="ARBA00004418"/>
    </source>
</evidence>
<dbReference type="EMBL" id="QPJL01000004">
    <property type="protein sequence ID" value="RCW86795.1"/>
    <property type="molecule type" value="Genomic_DNA"/>
</dbReference>
<dbReference type="Gene3D" id="3.10.105.10">
    <property type="entry name" value="Dipeptide-binding Protein, Domain 3"/>
    <property type="match status" value="1"/>
</dbReference>
<evidence type="ECO:0000256" key="2">
    <source>
        <dbReference type="ARBA" id="ARBA00005695"/>
    </source>
</evidence>
<evidence type="ECO:0000313" key="6">
    <source>
        <dbReference type="Proteomes" id="UP000253345"/>
    </source>
</evidence>
<accession>A0A368Z2X1</accession>
<dbReference type="Proteomes" id="UP000253345">
    <property type="component" value="Unassembled WGS sequence"/>
</dbReference>
<comment type="subcellular location">
    <subcellularLocation>
        <location evidence="1">Periplasm</location>
    </subcellularLocation>
</comment>
<dbReference type="Pfam" id="PF00496">
    <property type="entry name" value="SBP_bac_5"/>
    <property type="match status" value="1"/>
</dbReference>
<evidence type="ECO:0000313" key="5">
    <source>
        <dbReference type="EMBL" id="RCW86795.1"/>
    </source>
</evidence>
<dbReference type="PANTHER" id="PTHR30290">
    <property type="entry name" value="PERIPLASMIC BINDING COMPONENT OF ABC TRANSPORTER"/>
    <property type="match status" value="1"/>
</dbReference>
<evidence type="ECO:0000256" key="3">
    <source>
        <dbReference type="SAM" id="SignalP"/>
    </source>
</evidence>
<keyword evidence="6" id="KW-1185">Reference proteome</keyword>
<dbReference type="RefSeq" id="WP_181870265.1">
    <property type="nucleotide sequence ID" value="NZ_QPJL01000004.1"/>
</dbReference>
<evidence type="ECO:0000259" key="4">
    <source>
        <dbReference type="Pfam" id="PF00496"/>
    </source>
</evidence>